<organism evidence="1 2">
    <name type="scientific">Bacteroides uniformis</name>
    <dbReference type="NCBI Taxonomy" id="820"/>
    <lineage>
        <taxon>Bacteria</taxon>
        <taxon>Pseudomonadati</taxon>
        <taxon>Bacteroidota</taxon>
        <taxon>Bacteroidia</taxon>
        <taxon>Bacteroidales</taxon>
        <taxon>Bacteroidaceae</taxon>
        <taxon>Bacteroides</taxon>
    </lineage>
</organism>
<reference evidence="1 2" key="1">
    <citation type="submission" date="2018-08" db="EMBL/GenBank/DDBJ databases">
        <title>A genome reference for cultivated species of the human gut microbiota.</title>
        <authorList>
            <person name="Zou Y."/>
            <person name="Xue W."/>
            <person name="Luo G."/>
        </authorList>
    </citation>
    <scope>NUCLEOTIDE SEQUENCE [LARGE SCALE GENOMIC DNA]</scope>
    <source>
        <strain evidence="1 2">TF08-13</strain>
    </source>
</reference>
<accession>A0A3E4QUX6</accession>
<dbReference type="AlphaFoldDB" id="A0A3E4QUX6"/>
<dbReference type="EMBL" id="QSRK01000025">
    <property type="protein sequence ID" value="RGL11029.1"/>
    <property type="molecule type" value="Genomic_DNA"/>
</dbReference>
<proteinExistence type="predicted"/>
<protein>
    <submittedName>
        <fullName evidence="1">Uncharacterized protein</fullName>
    </submittedName>
</protein>
<dbReference type="RefSeq" id="WP_117681494.1">
    <property type="nucleotide sequence ID" value="NZ_QSRK01000025.1"/>
</dbReference>
<comment type="caution">
    <text evidence="1">The sequence shown here is derived from an EMBL/GenBank/DDBJ whole genome shotgun (WGS) entry which is preliminary data.</text>
</comment>
<evidence type="ECO:0000313" key="1">
    <source>
        <dbReference type="EMBL" id="RGL11029.1"/>
    </source>
</evidence>
<name>A0A3E4QUX6_BACUN</name>
<gene>
    <name evidence="1" type="ORF">DXC80_14970</name>
</gene>
<dbReference type="Proteomes" id="UP000260795">
    <property type="component" value="Unassembled WGS sequence"/>
</dbReference>
<sequence>MQYKTNQVILFEEYLFLQNMGLPYTGFVKGMGYTFPNYLPVQMPHIENNRVQWNTWVNYPVRQQVWDTSPQAVFRSMDYSPEDIINQIKKDNGDGTITFQIGMDKITVPSDPSKYKIGVEINKSSDFYSVSIGIYNNENNQSYFKTITYGEEIVDNICGQSRDISDILIELGNYNTTTGLVAGVIETGLNPVVERIHPFRPIYYSDGPIYKPALPGYNVGRISGEFIEKTAKYLHYFGYTSALFSAYCTILDYNKGNISIEKAIVDEIFNVIGLCLLPGFLISTTYTVVDVYYPNGWGGLFQDVSNNLYKMYMNQVNESGVMMAPWIMGK</sequence>
<evidence type="ECO:0000313" key="2">
    <source>
        <dbReference type="Proteomes" id="UP000260795"/>
    </source>
</evidence>